<comment type="subcellular location">
    <subcellularLocation>
        <location evidence="5">Cytoplasm</location>
    </subcellularLocation>
</comment>
<dbReference type="Gene3D" id="3.40.50.180">
    <property type="entry name" value="Methylesterase CheB, C-terminal domain"/>
    <property type="match status" value="1"/>
</dbReference>
<dbReference type="GO" id="GO:0008984">
    <property type="term" value="F:protein-glutamate methylesterase activity"/>
    <property type="evidence" value="ECO:0007669"/>
    <property type="project" value="UniProtKB-UniRule"/>
</dbReference>
<gene>
    <name evidence="5" type="primary">cheB</name>
    <name evidence="10" type="ORF">J1N51_09075</name>
</gene>
<dbReference type="Pfam" id="PF00072">
    <property type="entry name" value="Response_reg"/>
    <property type="match status" value="1"/>
</dbReference>
<dbReference type="EMBL" id="CP072110">
    <property type="protein sequence ID" value="QTH62914.1"/>
    <property type="molecule type" value="Genomic_DNA"/>
</dbReference>
<dbReference type="InterPro" id="IPR001789">
    <property type="entry name" value="Sig_transdc_resp-reg_receiver"/>
</dbReference>
<protein>
    <recommendedName>
        <fullName evidence="5">Protein-glutamate methylesterase/protein-glutamine glutaminase</fullName>
        <ecNumber evidence="5">3.1.1.61</ecNumber>
        <ecNumber evidence="5">3.5.1.44</ecNumber>
    </recommendedName>
</protein>
<feature type="active site" evidence="5 6">
    <location>
        <position position="193"/>
    </location>
</feature>
<evidence type="ECO:0000313" key="10">
    <source>
        <dbReference type="EMBL" id="QTH62914.1"/>
    </source>
</evidence>
<keyword evidence="1 5" id="KW-0963">Cytoplasm</keyword>
<evidence type="ECO:0000259" key="9">
    <source>
        <dbReference type="PROSITE" id="PS50122"/>
    </source>
</evidence>
<dbReference type="InterPro" id="IPR000673">
    <property type="entry name" value="Sig_transdc_resp-reg_Me-estase"/>
</dbReference>
<dbReference type="PROSITE" id="PS50122">
    <property type="entry name" value="CHEB"/>
    <property type="match status" value="1"/>
</dbReference>
<dbReference type="CDD" id="cd17541">
    <property type="entry name" value="REC_CheB-like"/>
    <property type="match status" value="1"/>
</dbReference>
<dbReference type="PANTHER" id="PTHR42872">
    <property type="entry name" value="PROTEIN-GLUTAMATE METHYLESTERASE/PROTEIN-GLUTAMINE GLUTAMINASE"/>
    <property type="match status" value="1"/>
</dbReference>
<comment type="similarity">
    <text evidence="5">Belongs to the CheB family.</text>
</comment>
<dbReference type="InterPro" id="IPR011006">
    <property type="entry name" value="CheY-like_superfamily"/>
</dbReference>
<reference evidence="10" key="1">
    <citation type="submission" date="2021-03" db="EMBL/GenBank/DDBJ databases">
        <title>Description of Psychrosphaera ytuae sp. nov. isolated from deep sea sediment of South China Sea.</title>
        <authorList>
            <person name="Zhang J."/>
            <person name="Xu X.-D."/>
        </authorList>
    </citation>
    <scope>NUCLEOTIDE SEQUENCE</scope>
    <source>
        <strain evidence="10">MTZ26</strain>
    </source>
</reference>
<evidence type="ECO:0000256" key="2">
    <source>
        <dbReference type="ARBA" id="ARBA00022500"/>
    </source>
</evidence>
<comment type="domain">
    <text evidence="5">Contains a C-terminal catalytic domain, and an N-terminal region which modulates catalytic activity.</text>
</comment>
<keyword evidence="3 5" id="KW-0378">Hydrolase</keyword>
<dbReference type="SMART" id="SM00448">
    <property type="entry name" value="REC"/>
    <property type="match status" value="1"/>
</dbReference>
<keyword evidence="11" id="KW-1185">Reference proteome</keyword>
<evidence type="ECO:0000313" key="11">
    <source>
        <dbReference type="Proteomes" id="UP000682739"/>
    </source>
</evidence>
<dbReference type="EC" id="3.5.1.44" evidence="5"/>
<comment type="PTM">
    <text evidence="5">Phosphorylated by CheA. Phosphorylation of the N-terminal regulatory domain activates the methylesterase activity.</text>
</comment>
<dbReference type="HAMAP" id="MF_00099">
    <property type="entry name" value="CheB_chemtxs"/>
    <property type="match status" value="1"/>
</dbReference>
<dbReference type="SUPFAM" id="SSF52172">
    <property type="entry name" value="CheY-like"/>
    <property type="match status" value="1"/>
</dbReference>
<proteinExistence type="inferred from homology"/>
<dbReference type="NCBIfam" id="NF009206">
    <property type="entry name" value="PRK12555.1"/>
    <property type="match status" value="1"/>
</dbReference>
<comment type="catalytic activity">
    <reaction evidence="5">
        <text>L-glutaminyl-[protein] + H2O = L-glutamyl-[protein] + NH4(+)</text>
        <dbReference type="Rhea" id="RHEA:16441"/>
        <dbReference type="Rhea" id="RHEA-COMP:10207"/>
        <dbReference type="Rhea" id="RHEA-COMP:10208"/>
        <dbReference type="ChEBI" id="CHEBI:15377"/>
        <dbReference type="ChEBI" id="CHEBI:28938"/>
        <dbReference type="ChEBI" id="CHEBI:29973"/>
        <dbReference type="ChEBI" id="CHEBI:30011"/>
        <dbReference type="EC" id="3.5.1.44"/>
    </reaction>
</comment>
<keyword evidence="5 7" id="KW-0597">Phosphoprotein</keyword>
<dbReference type="PIRSF" id="PIRSF000876">
    <property type="entry name" value="RR_chemtxs_CheB"/>
    <property type="match status" value="1"/>
</dbReference>
<dbReference type="KEGG" id="psym:J1N51_09075"/>
<evidence type="ECO:0000256" key="1">
    <source>
        <dbReference type="ARBA" id="ARBA00022490"/>
    </source>
</evidence>
<dbReference type="GO" id="GO:0050568">
    <property type="term" value="F:protein-glutamine glutaminase activity"/>
    <property type="evidence" value="ECO:0007669"/>
    <property type="project" value="UniProtKB-UniRule"/>
</dbReference>
<dbReference type="RefSeq" id="WP_208830589.1">
    <property type="nucleotide sequence ID" value="NZ_CP072110.1"/>
</dbReference>
<dbReference type="GO" id="GO:0005737">
    <property type="term" value="C:cytoplasm"/>
    <property type="evidence" value="ECO:0007669"/>
    <property type="project" value="UniProtKB-SubCell"/>
</dbReference>
<organism evidence="10 11">
    <name type="scientific">Psychrosphaera ytuae</name>
    <dbReference type="NCBI Taxonomy" id="2820710"/>
    <lineage>
        <taxon>Bacteria</taxon>
        <taxon>Pseudomonadati</taxon>
        <taxon>Pseudomonadota</taxon>
        <taxon>Gammaproteobacteria</taxon>
        <taxon>Alteromonadales</taxon>
        <taxon>Pseudoalteromonadaceae</taxon>
        <taxon>Psychrosphaera</taxon>
    </lineage>
</organism>
<evidence type="ECO:0000256" key="5">
    <source>
        <dbReference type="HAMAP-Rule" id="MF_00099"/>
    </source>
</evidence>
<dbReference type="EC" id="3.1.1.61" evidence="5"/>
<feature type="domain" description="CheB-type methylesterase" evidence="9">
    <location>
        <begin position="155"/>
        <end position="347"/>
    </location>
</feature>
<name>A0A975D9R3_9GAMM</name>
<evidence type="ECO:0000256" key="6">
    <source>
        <dbReference type="PROSITE-ProRule" id="PRU00050"/>
    </source>
</evidence>
<evidence type="ECO:0000256" key="7">
    <source>
        <dbReference type="PROSITE-ProRule" id="PRU00169"/>
    </source>
</evidence>
<evidence type="ECO:0000256" key="4">
    <source>
        <dbReference type="ARBA" id="ARBA00048267"/>
    </source>
</evidence>
<dbReference type="Proteomes" id="UP000682739">
    <property type="component" value="Chromosome"/>
</dbReference>
<evidence type="ECO:0000256" key="3">
    <source>
        <dbReference type="ARBA" id="ARBA00022801"/>
    </source>
</evidence>
<evidence type="ECO:0000259" key="8">
    <source>
        <dbReference type="PROSITE" id="PS50110"/>
    </source>
</evidence>
<dbReference type="Gene3D" id="3.40.50.2300">
    <property type="match status" value="1"/>
</dbReference>
<dbReference type="InterPro" id="IPR008248">
    <property type="entry name" value="CheB-like"/>
</dbReference>
<comment type="function">
    <text evidence="5">Involved in chemotaxis. Part of a chemotaxis signal transduction system that modulates chemotaxis in response to various stimuli. Catalyzes the demethylation of specific methylglutamate residues introduced into the chemoreceptors (methyl-accepting chemotaxis proteins or MCP) by CheR. Also mediates the irreversible deamidation of specific glutamine residues to glutamic acid.</text>
</comment>
<dbReference type="PANTHER" id="PTHR42872:SF6">
    <property type="entry name" value="PROTEIN-GLUTAMATE METHYLESTERASE_PROTEIN-GLUTAMINE GLUTAMINASE"/>
    <property type="match status" value="1"/>
</dbReference>
<accession>A0A975D9R3</accession>
<keyword evidence="2 5" id="KW-0145">Chemotaxis</keyword>
<dbReference type="NCBIfam" id="NF001965">
    <property type="entry name" value="PRK00742.1"/>
    <property type="match status" value="1"/>
</dbReference>
<dbReference type="GO" id="GO:0006935">
    <property type="term" value="P:chemotaxis"/>
    <property type="evidence" value="ECO:0007669"/>
    <property type="project" value="UniProtKB-UniRule"/>
</dbReference>
<sequence>MIKVLVVDDSKLIRMLVTEIIEKSGDMQVVGEAEDPLEARTLIKQLNPDVLTLDIEMPKMDGITFLKHLMRLRPMPVVMLSTLTAEGAPITLEALEIGAVDFLEKPKANVAAELSRYADVLLDKIRAASKVRISQLLRARKQSEGIKPPSASNLTFKKNHLVAIGASTGGTEAIKEVIKRLPESFSPIVVTQHIPPIFSKTYAERLDRTVAMKVHEAVDGQQIEHGNVYIAPGDRHLVVKKRGSKLFCELHDGEPVNRHKPAVDVLFDSVAEYMGKYSTGVVLTGMGNDGANGLLNLKNAGANTITQDEASCVVYGMPRVAKEMGAGQIELPLDRIADKLMMLASKAV</sequence>
<feature type="active site" evidence="5 6">
    <location>
        <position position="289"/>
    </location>
</feature>
<feature type="domain" description="Response regulatory" evidence="8">
    <location>
        <begin position="3"/>
        <end position="120"/>
    </location>
</feature>
<dbReference type="InterPro" id="IPR035909">
    <property type="entry name" value="CheB_C"/>
</dbReference>
<dbReference type="SUPFAM" id="SSF52738">
    <property type="entry name" value="Methylesterase CheB, C-terminal domain"/>
    <property type="match status" value="1"/>
</dbReference>
<dbReference type="PROSITE" id="PS50110">
    <property type="entry name" value="RESPONSE_REGULATORY"/>
    <property type="match status" value="1"/>
</dbReference>
<dbReference type="Pfam" id="PF01339">
    <property type="entry name" value="CheB_methylest"/>
    <property type="match status" value="1"/>
</dbReference>
<dbReference type="AlphaFoldDB" id="A0A975D9R3"/>
<comment type="catalytic activity">
    <reaction evidence="4 5">
        <text>[protein]-L-glutamate 5-O-methyl ester + H2O = L-glutamyl-[protein] + methanol + H(+)</text>
        <dbReference type="Rhea" id="RHEA:23236"/>
        <dbReference type="Rhea" id="RHEA-COMP:10208"/>
        <dbReference type="Rhea" id="RHEA-COMP:10311"/>
        <dbReference type="ChEBI" id="CHEBI:15377"/>
        <dbReference type="ChEBI" id="CHEBI:15378"/>
        <dbReference type="ChEBI" id="CHEBI:17790"/>
        <dbReference type="ChEBI" id="CHEBI:29973"/>
        <dbReference type="ChEBI" id="CHEBI:82795"/>
        <dbReference type="EC" id="3.1.1.61"/>
    </reaction>
</comment>
<dbReference type="GO" id="GO:0000156">
    <property type="term" value="F:phosphorelay response regulator activity"/>
    <property type="evidence" value="ECO:0007669"/>
    <property type="project" value="InterPro"/>
</dbReference>
<dbReference type="CDD" id="cd16432">
    <property type="entry name" value="CheB_Rec"/>
    <property type="match status" value="1"/>
</dbReference>
<feature type="active site" evidence="5 6">
    <location>
        <position position="167"/>
    </location>
</feature>
<feature type="modified residue" description="4-aspartylphosphate" evidence="5 7">
    <location>
        <position position="54"/>
    </location>
</feature>